<keyword evidence="1" id="KW-0175">Coiled coil</keyword>
<accession>A0A2K8UKH2</accession>
<reference evidence="3 4" key="1">
    <citation type="submission" date="2019-11" db="EMBL/GenBank/DDBJ databases">
        <title>FDA dAtabase for Regulatory Grade micrObial Sequences (FDA-ARGOS): Supporting development and validation of Infectious Disease Dx tests.</title>
        <authorList>
            <person name="Patel R."/>
            <person name="Rucinski S."/>
            <person name="Tallon L."/>
            <person name="Sadzewicz L."/>
            <person name="Vavikolanu K."/>
            <person name="Mehta A."/>
            <person name="Aluvathingal J."/>
            <person name="Nadendla S."/>
            <person name="Nandy P."/>
            <person name="Geyer C."/>
            <person name="Yan Y."/>
            <person name="Sichtig H."/>
        </authorList>
    </citation>
    <scope>NUCLEOTIDE SEQUENCE [LARGE SCALE GENOMIC DNA]</scope>
    <source>
        <strain evidence="3 4">FDAARGOS_557</strain>
    </source>
</reference>
<feature type="coiled-coil region" evidence="1">
    <location>
        <begin position="177"/>
        <end position="235"/>
    </location>
</feature>
<dbReference type="Proteomes" id="UP000509126">
    <property type="component" value="Chromosome"/>
</dbReference>
<organism evidence="3 4">
    <name type="scientific">Acinetobacter lwoffii</name>
    <dbReference type="NCBI Taxonomy" id="28090"/>
    <lineage>
        <taxon>Bacteria</taxon>
        <taxon>Pseudomonadati</taxon>
        <taxon>Pseudomonadota</taxon>
        <taxon>Gammaproteobacteria</taxon>
        <taxon>Moraxellales</taxon>
        <taxon>Moraxellaceae</taxon>
        <taxon>Acinetobacter</taxon>
    </lineage>
</organism>
<sequence length="396" mass="47043">MSILDLSLYQETGNLSPQQKKFNRLILKIEKLQASLLEWQQAQQKVQQDASAELLPLYSKWHQVLFSQLEVLWQYKQSHKFAKTHLQRLDEKISILASLLLDNPNLSEQQHELAIVIAKYYNLLEESSNFQTVTSQAENYSHPEHDADEMMQKQVMKGILADQLGVSEDWIDFDFDLENLEEFMQKVKAKFDREEADFIQNQLNDREREEYQKFAEKEKKKILKKQMQLEDAKKMAGQSLKSIYLKIASVIHPDRERDEQKRIEKTELLQQANTALEEKDLLALLKLRAYTEQGDQKQAVKIANEHLKSYNLLLEEQIEQLQFEVDNIIYSFDWESSGFYKQTFKPVDLAKKYQRDLNEIQKKILRDEQCLNDYKDFDYFKILLKNRAFSWSFDSF</sequence>
<reference evidence="2" key="2">
    <citation type="submission" date="2023-07" db="EMBL/GenBank/DDBJ databases">
        <title>Dynamics of blaOXA-23 gene transmission in Acinetobacter spp. from contaminated veterinary surfaces.</title>
        <authorList>
            <person name="Moreira Da Silva J."/>
            <person name="Menezes J."/>
            <person name="Fernandes L."/>
            <person name="Marques C."/>
            <person name="Amaral A."/>
            <person name="Timofte D."/>
            <person name="Pomba C."/>
        </authorList>
    </citation>
    <scope>NUCLEOTIDE SEQUENCE</scope>
    <source>
        <strain evidence="2">CMVB11Z4A1</strain>
    </source>
</reference>
<dbReference type="EMBL" id="CP054803">
    <property type="protein sequence ID" value="QKU22358.1"/>
    <property type="molecule type" value="Genomic_DNA"/>
</dbReference>
<evidence type="ECO:0000313" key="2">
    <source>
        <dbReference type="EMBL" id="MDP1448260.1"/>
    </source>
</evidence>
<dbReference type="EMBL" id="JAUUUS010000262">
    <property type="protein sequence ID" value="MDP1448260.1"/>
    <property type="molecule type" value="Genomic_DNA"/>
</dbReference>
<protein>
    <submittedName>
        <fullName evidence="3">Molecular chaperone DnaJ</fullName>
    </submittedName>
</protein>
<name>A0A2K8UKH2_ACILW</name>
<dbReference type="AlphaFoldDB" id="A0A2K8UKH2"/>
<proteinExistence type="predicted"/>
<evidence type="ECO:0000256" key="1">
    <source>
        <dbReference type="SAM" id="Coils"/>
    </source>
</evidence>
<dbReference type="STRING" id="28090.GCA_002119785_00363"/>
<dbReference type="RefSeq" id="WP_004279387.1">
    <property type="nucleotide sequence ID" value="NZ_CABIYT010000027.1"/>
</dbReference>
<dbReference type="Proteomes" id="UP001242129">
    <property type="component" value="Unassembled WGS sequence"/>
</dbReference>
<evidence type="ECO:0000313" key="4">
    <source>
        <dbReference type="Proteomes" id="UP000509126"/>
    </source>
</evidence>
<gene>
    <name evidence="3" type="ORF">FOB19_13710</name>
    <name evidence="2" type="ORF">Q8G51_10785</name>
</gene>
<evidence type="ECO:0000313" key="3">
    <source>
        <dbReference type="EMBL" id="QKU22358.1"/>
    </source>
</evidence>